<sequence>MNYLCPKVDAQSCSRVELTFSLCRGSINWWQAVQFMPYITERCSDMNARDSLAEATRRRSSQHPKNMDSTSLASKIAESTSGLACSVMGRPGATELSRSTTLGNKASNASSYRSTSWLEDIPVLYESRTTRTLPDAPYDSFRSTPIKEGPNPEFEEFSTMEAEFSSRFSNIDHRWDANLQVSHLENVATPEPESFTSSTLSSATSLPRDASLWSSEWTDVPKNRDRTFERFGRFREGQEKQNTIHDLAKQNHHAHNRLKLVLGHLSRTLPYASSYQKPLSLTRDRFDTMHQTAIAKALTLPGHLRHQNVSGYDCKTAARTRSSQDQQVQHDRSTYHEKHVYERHTDVLHQSQNQEPSLSTEFHCPWAHCRQRPKTLEKLQSSANAHMAYFCSHNGCSVHFHCYKDWAEHIAEPHQDLDDESKSGGSVASESWFSPRLHLRRRW</sequence>
<proteinExistence type="predicted"/>
<organism evidence="2 3">
    <name type="scientific">Lophiotrema nucula</name>
    <dbReference type="NCBI Taxonomy" id="690887"/>
    <lineage>
        <taxon>Eukaryota</taxon>
        <taxon>Fungi</taxon>
        <taxon>Dikarya</taxon>
        <taxon>Ascomycota</taxon>
        <taxon>Pezizomycotina</taxon>
        <taxon>Dothideomycetes</taxon>
        <taxon>Pleosporomycetidae</taxon>
        <taxon>Pleosporales</taxon>
        <taxon>Lophiotremataceae</taxon>
        <taxon>Lophiotrema</taxon>
    </lineage>
</organism>
<name>A0A6A5YS39_9PLEO</name>
<feature type="region of interest" description="Disordered" evidence="1">
    <location>
        <begin position="51"/>
        <end position="72"/>
    </location>
</feature>
<dbReference type="EMBL" id="ML977342">
    <property type="protein sequence ID" value="KAF2109544.1"/>
    <property type="molecule type" value="Genomic_DNA"/>
</dbReference>
<dbReference type="Proteomes" id="UP000799770">
    <property type="component" value="Unassembled WGS sequence"/>
</dbReference>
<gene>
    <name evidence="2" type="ORF">BDV96DRAFT_238993</name>
</gene>
<reference evidence="2" key="1">
    <citation type="journal article" date="2020" name="Stud. Mycol.">
        <title>101 Dothideomycetes genomes: a test case for predicting lifestyles and emergence of pathogens.</title>
        <authorList>
            <person name="Haridas S."/>
            <person name="Albert R."/>
            <person name="Binder M."/>
            <person name="Bloem J."/>
            <person name="Labutti K."/>
            <person name="Salamov A."/>
            <person name="Andreopoulos B."/>
            <person name="Baker S."/>
            <person name="Barry K."/>
            <person name="Bills G."/>
            <person name="Bluhm B."/>
            <person name="Cannon C."/>
            <person name="Castanera R."/>
            <person name="Culley D."/>
            <person name="Daum C."/>
            <person name="Ezra D."/>
            <person name="Gonzalez J."/>
            <person name="Henrissat B."/>
            <person name="Kuo A."/>
            <person name="Liang C."/>
            <person name="Lipzen A."/>
            <person name="Lutzoni F."/>
            <person name="Magnuson J."/>
            <person name="Mondo S."/>
            <person name="Nolan M."/>
            <person name="Ohm R."/>
            <person name="Pangilinan J."/>
            <person name="Park H.-J."/>
            <person name="Ramirez L."/>
            <person name="Alfaro M."/>
            <person name="Sun H."/>
            <person name="Tritt A."/>
            <person name="Yoshinaga Y."/>
            <person name="Zwiers L.-H."/>
            <person name="Turgeon B."/>
            <person name="Goodwin S."/>
            <person name="Spatafora J."/>
            <person name="Crous P."/>
            <person name="Grigoriev I."/>
        </authorList>
    </citation>
    <scope>NUCLEOTIDE SEQUENCE</scope>
    <source>
        <strain evidence="2">CBS 627.86</strain>
    </source>
</reference>
<keyword evidence="3" id="KW-1185">Reference proteome</keyword>
<evidence type="ECO:0000256" key="1">
    <source>
        <dbReference type="SAM" id="MobiDB-lite"/>
    </source>
</evidence>
<evidence type="ECO:0000313" key="3">
    <source>
        <dbReference type="Proteomes" id="UP000799770"/>
    </source>
</evidence>
<evidence type="ECO:0000313" key="2">
    <source>
        <dbReference type="EMBL" id="KAF2109544.1"/>
    </source>
</evidence>
<dbReference type="AlphaFoldDB" id="A0A6A5YS39"/>
<accession>A0A6A5YS39</accession>
<protein>
    <submittedName>
        <fullName evidence="2">Uncharacterized protein</fullName>
    </submittedName>
</protein>
<feature type="compositionally biased region" description="Polar residues" evidence="1">
    <location>
        <begin position="63"/>
        <end position="72"/>
    </location>
</feature>